<dbReference type="GO" id="GO:2000431">
    <property type="term" value="P:regulation of cytokinesis, actomyosin contractile ring assembly"/>
    <property type="evidence" value="ECO:0007669"/>
    <property type="project" value="InterPro"/>
</dbReference>
<protein>
    <submittedName>
        <fullName evidence="4">DH domain-containing protein</fullName>
    </submittedName>
</protein>
<dbReference type="GO" id="GO:0005096">
    <property type="term" value="F:GTPase activator activity"/>
    <property type="evidence" value="ECO:0007669"/>
    <property type="project" value="InterPro"/>
</dbReference>
<feature type="domain" description="DH" evidence="1">
    <location>
        <begin position="357"/>
        <end position="543"/>
    </location>
</feature>
<dbReference type="PROSITE" id="PS50010">
    <property type="entry name" value="DH_2"/>
    <property type="match status" value="1"/>
</dbReference>
<dbReference type="InterPro" id="IPR000219">
    <property type="entry name" value="DH_dom"/>
</dbReference>
<dbReference type="Gene3D" id="2.30.29.30">
    <property type="entry name" value="Pleckstrin-homology domain (PH domain)/Phosphotyrosine-binding domain (PTB)"/>
    <property type="match status" value="1"/>
</dbReference>
<dbReference type="SUPFAM" id="SSF52113">
    <property type="entry name" value="BRCT domain"/>
    <property type="match status" value="2"/>
</dbReference>
<feature type="domain" description="BRCT" evidence="2">
    <location>
        <begin position="203"/>
        <end position="292"/>
    </location>
</feature>
<dbReference type="Pfam" id="PF12738">
    <property type="entry name" value="PTCB-BRCT"/>
    <property type="match status" value="1"/>
</dbReference>
<dbReference type="AlphaFoldDB" id="A0AAF3F0Q9"/>
<dbReference type="InterPro" id="IPR036420">
    <property type="entry name" value="BRCT_dom_sf"/>
</dbReference>
<sequence>MERTRWHHDHQPLRRVIVMEPIADLNLIGKLKERGIAILLVAPGSCLPAIDCSHTAILLQDFEEHKMSLRHKSPPYYVGAPYLRALLAQTTHVTIPYPPRSLYGNQLANCTLVIKMHTARSEDSHMSVNQNYWRAKYLGATVVREMSAKITHLLTDRTFGKDYDVATSLGKTVVDQEWINDIWENHRNRIDSLDKDSILLKKHTLPCFTGMTIYFVGIKNEMVLENYELLTRDYGANVCDYPSRATHIVVGNDVDLNQGLPFEIGKQFVVTLEWFDESIRYGGARNAESFQLFPRYERYEKIDHCLEGSASRATTFSSGRSRYSSQHSTGVYVPYEDGIPEENVSLTSIPMPKMDKVTIQIYAELVALEDSYVKALQRLSMLNETLIERLPNGYNREIQQMFGKIHSILAVHELILRHCRRCLEKPDANFGMVDIWVHFKAELARYYPPYVNFYDAVSFNACYDNLMATNVAFHDIVKEAERRPDWERLRVKDLLIMPVQHLMQTQLIFNEGIKKAVIAKRDIRKLSDAAKCIEQINRGTNSSKTRIENSEKHLRALKDIRDLPPSLISFHRELIISASMRLLAGSESWANERRPMRLFLLDDCLIICKVRRNETSGTLRRMRSAVFSSDMQQEPPQKLRYQQHYSLDKIRGIHSIGLMQAPVYVLIIREPMSSDMELTFVVENTQDSAENVKALMETMRKKIISLHERDVYEEYEETTGLGKYPVPAVLNTLKHSQLLSTSRTSLASNSVTSQCDRVSLFGSRQQLHDDAFGSSHDLGVRRMSLQEQNADFYPSSLLESSRQKKQPGRIRRTLSNISLALTRPFRRHLSQSASAACSRTNSICGNFDSPTVSLDCFPCQDQTTCVAWDTTSINEEDEEGPSNAMNVNIPIDEKSPQKFRQKGSTLHVNSFRTNSRYDVQ</sequence>
<keyword evidence="3" id="KW-1185">Reference proteome</keyword>
<dbReference type="SMART" id="SM00325">
    <property type="entry name" value="RhoGEF"/>
    <property type="match status" value="1"/>
</dbReference>
<dbReference type="PANTHER" id="PTHR16777:SF2">
    <property type="entry name" value="PROTEIN ECT2"/>
    <property type="match status" value="1"/>
</dbReference>
<dbReference type="InterPro" id="IPR011993">
    <property type="entry name" value="PH-like_dom_sf"/>
</dbReference>
<dbReference type="GO" id="GO:0005634">
    <property type="term" value="C:nucleus"/>
    <property type="evidence" value="ECO:0007669"/>
    <property type="project" value="InterPro"/>
</dbReference>
<dbReference type="Proteomes" id="UP000887575">
    <property type="component" value="Unassembled WGS sequence"/>
</dbReference>
<evidence type="ECO:0000313" key="4">
    <source>
        <dbReference type="WBParaSite" id="MBELARI_LOCUS20056"/>
    </source>
</evidence>
<dbReference type="Pfam" id="PF00621">
    <property type="entry name" value="RhoGEF"/>
    <property type="match status" value="1"/>
</dbReference>
<reference evidence="4" key="1">
    <citation type="submission" date="2024-02" db="UniProtKB">
        <authorList>
            <consortium name="WormBaseParasite"/>
        </authorList>
    </citation>
    <scope>IDENTIFICATION</scope>
</reference>
<proteinExistence type="predicted"/>
<dbReference type="InterPro" id="IPR001357">
    <property type="entry name" value="BRCT_dom"/>
</dbReference>
<name>A0AAF3F0Q9_9BILA</name>
<dbReference type="GO" id="GO:0007399">
    <property type="term" value="P:nervous system development"/>
    <property type="evidence" value="ECO:0007669"/>
    <property type="project" value="TreeGrafter"/>
</dbReference>
<dbReference type="GO" id="GO:0005085">
    <property type="term" value="F:guanyl-nucleotide exchange factor activity"/>
    <property type="evidence" value="ECO:0007669"/>
    <property type="project" value="InterPro"/>
</dbReference>
<dbReference type="Pfam" id="PF00533">
    <property type="entry name" value="BRCT"/>
    <property type="match status" value="1"/>
</dbReference>
<dbReference type="GO" id="GO:0000281">
    <property type="term" value="P:mitotic cytokinesis"/>
    <property type="evidence" value="ECO:0007669"/>
    <property type="project" value="TreeGrafter"/>
</dbReference>
<dbReference type="SMART" id="SM00292">
    <property type="entry name" value="BRCT"/>
    <property type="match status" value="2"/>
</dbReference>
<dbReference type="SUPFAM" id="SSF48065">
    <property type="entry name" value="DBL homology domain (DH-domain)"/>
    <property type="match status" value="1"/>
</dbReference>
<dbReference type="Gene3D" id="1.20.900.10">
    <property type="entry name" value="Dbl homology (DH) domain"/>
    <property type="match status" value="1"/>
</dbReference>
<dbReference type="InterPro" id="IPR035899">
    <property type="entry name" value="DBL_dom_sf"/>
</dbReference>
<organism evidence="3 4">
    <name type="scientific">Mesorhabditis belari</name>
    <dbReference type="NCBI Taxonomy" id="2138241"/>
    <lineage>
        <taxon>Eukaryota</taxon>
        <taxon>Metazoa</taxon>
        <taxon>Ecdysozoa</taxon>
        <taxon>Nematoda</taxon>
        <taxon>Chromadorea</taxon>
        <taxon>Rhabditida</taxon>
        <taxon>Rhabditina</taxon>
        <taxon>Rhabditomorpha</taxon>
        <taxon>Rhabditoidea</taxon>
        <taxon>Rhabditidae</taxon>
        <taxon>Mesorhabditinae</taxon>
        <taxon>Mesorhabditis</taxon>
    </lineage>
</organism>
<evidence type="ECO:0000259" key="2">
    <source>
        <dbReference type="PROSITE" id="PS50172"/>
    </source>
</evidence>
<dbReference type="WBParaSite" id="MBELARI_LOCUS20056">
    <property type="protein sequence ID" value="MBELARI_LOCUS20056"/>
    <property type="gene ID" value="MBELARI_LOCUS20056"/>
</dbReference>
<dbReference type="InterPro" id="IPR026817">
    <property type="entry name" value="Ect2"/>
</dbReference>
<evidence type="ECO:0000259" key="1">
    <source>
        <dbReference type="PROSITE" id="PS50010"/>
    </source>
</evidence>
<dbReference type="GO" id="GO:0005938">
    <property type="term" value="C:cell cortex"/>
    <property type="evidence" value="ECO:0007669"/>
    <property type="project" value="TreeGrafter"/>
</dbReference>
<dbReference type="PROSITE" id="PS50172">
    <property type="entry name" value="BRCT"/>
    <property type="match status" value="2"/>
</dbReference>
<accession>A0AAF3F0Q9</accession>
<feature type="domain" description="BRCT" evidence="2">
    <location>
        <begin position="135"/>
        <end position="181"/>
    </location>
</feature>
<dbReference type="Gene3D" id="3.40.50.10190">
    <property type="entry name" value="BRCT domain"/>
    <property type="match status" value="2"/>
</dbReference>
<evidence type="ECO:0000313" key="3">
    <source>
        <dbReference type="Proteomes" id="UP000887575"/>
    </source>
</evidence>
<dbReference type="PANTHER" id="PTHR16777">
    <property type="entry name" value="PROTEIN ECT2"/>
    <property type="match status" value="1"/>
</dbReference>